<dbReference type="SMART" id="SM00418">
    <property type="entry name" value="HTH_ARSR"/>
    <property type="match status" value="1"/>
</dbReference>
<dbReference type="GO" id="GO:0003677">
    <property type="term" value="F:DNA binding"/>
    <property type="evidence" value="ECO:0007669"/>
    <property type="project" value="UniProtKB-KW"/>
</dbReference>
<proteinExistence type="predicted"/>
<dbReference type="PANTHER" id="PTHR33154">
    <property type="entry name" value="TRANSCRIPTIONAL REGULATOR, ARSR FAMILY"/>
    <property type="match status" value="1"/>
</dbReference>
<dbReference type="Gene3D" id="1.10.10.10">
    <property type="entry name" value="Winged helix-like DNA-binding domain superfamily/Winged helix DNA-binding domain"/>
    <property type="match status" value="1"/>
</dbReference>
<protein>
    <submittedName>
        <fullName evidence="5">Transcriptional regulator</fullName>
    </submittedName>
</protein>
<reference evidence="5 6" key="1">
    <citation type="submission" date="2017-10" db="EMBL/GenBank/DDBJ databases">
        <title>Bacillus sp. nov., a halophilic bacterium isolated from a Keqin Lake.</title>
        <authorList>
            <person name="Wang H."/>
        </authorList>
    </citation>
    <scope>NUCLEOTIDE SEQUENCE [LARGE SCALE GENOMIC DNA]</scope>
    <source>
        <strain evidence="5 6">KCTC 13187</strain>
    </source>
</reference>
<dbReference type="InterPro" id="IPR036388">
    <property type="entry name" value="WH-like_DNA-bd_sf"/>
</dbReference>
<evidence type="ECO:0000259" key="4">
    <source>
        <dbReference type="PROSITE" id="PS50987"/>
    </source>
</evidence>
<evidence type="ECO:0000256" key="1">
    <source>
        <dbReference type="ARBA" id="ARBA00023015"/>
    </source>
</evidence>
<sequence>MDVFNITSRKRETYKVQFEYSLLWECALGIAAITNTPLIKTLEKTRMYWEELKGSISECLLEHLNYVEEKNTWKSLLQLLHQKKFNDIKEFTAYIQELPPNDMRYICLPYIGKDNNELRESASMGEKSAIKKMLKITKDNQFFPDYIEFICNVDMEKLKEHLVKVMNGWHEEVIKNDEDAEGLLSILKTDYESKIEMSKSMTPEELVEWATGGIVYMPEPSVINVLLIPQYIYRPWNIEGDIEGTKVFYYPIANESVSPNDPYTPNNSLVLKHKALGDEVRLRIVKMLYEKELSLKEVTNQLKLGKTTVHHHLKILKSARLVEMGNLKYHLKINAINSLSKEMQQYLNKL</sequence>
<dbReference type="InterPro" id="IPR036390">
    <property type="entry name" value="WH_DNA-bd_sf"/>
</dbReference>
<dbReference type="RefSeq" id="WP_110937195.1">
    <property type="nucleotide sequence ID" value="NZ_KZ614146.1"/>
</dbReference>
<keyword evidence="1" id="KW-0805">Transcription regulation</keyword>
<dbReference type="InterPro" id="IPR051081">
    <property type="entry name" value="HTH_MetalResp_TranReg"/>
</dbReference>
<evidence type="ECO:0000256" key="3">
    <source>
        <dbReference type="ARBA" id="ARBA00023163"/>
    </source>
</evidence>
<accession>A0A3A9K3W0</accession>
<keyword evidence="3" id="KW-0804">Transcription</keyword>
<dbReference type="PRINTS" id="PR00778">
    <property type="entry name" value="HTHARSR"/>
</dbReference>
<dbReference type="InterPro" id="IPR011991">
    <property type="entry name" value="ArsR-like_HTH"/>
</dbReference>
<evidence type="ECO:0000313" key="5">
    <source>
        <dbReference type="EMBL" id="RKL67317.1"/>
    </source>
</evidence>
<dbReference type="CDD" id="cd00090">
    <property type="entry name" value="HTH_ARSR"/>
    <property type="match status" value="1"/>
</dbReference>
<comment type="caution">
    <text evidence="5">The sequence shown here is derived from an EMBL/GenBank/DDBJ whole genome shotgun (WGS) entry which is preliminary data.</text>
</comment>
<name>A0A3A9K3W0_9BACI</name>
<evidence type="ECO:0000256" key="2">
    <source>
        <dbReference type="ARBA" id="ARBA00023125"/>
    </source>
</evidence>
<dbReference type="PROSITE" id="PS50987">
    <property type="entry name" value="HTH_ARSR_2"/>
    <property type="match status" value="1"/>
</dbReference>
<dbReference type="PANTHER" id="PTHR33154:SF18">
    <property type="entry name" value="ARSENICAL RESISTANCE OPERON REPRESSOR"/>
    <property type="match status" value="1"/>
</dbReference>
<dbReference type="Proteomes" id="UP000281498">
    <property type="component" value="Unassembled WGS sequence"/>
</dbReference>
<dbReference type="Pfam" id="PF12840">
    <property type="entry name" value="HTH_20"/>
    <property type="match status" value="1"/>
</dbReference>
<dbReference type="InterPro" id="IPR001845">
    <property type="entry name" value="HTH_ArsR_DNA-bd_dom"/>
</dbReference>
<dbReference type="EMBL" id="PDOE01000004">
    <property type="protein sequence ID" value="RKL67317.1"/>
    <property type="molecule type" value="Genomic_DNA"/>
</dbReference>
<dbReference type="GO" id="GO:0003700">
    <property type="term" value="F:DNA-binding transcription factor activity"/>
    <property type="evidence" value="ECO:0007669"/>
    <property type="project" value="InterPro"/>
</dbReference>
<dbReference type="SUPFAM" id="SSF46785">
    <property type="entry name" value="Winged helix' DNA-binding domain"/>
    <property type="match status" value="1"/>
</dbReference>
<dbReference type="AlphaFoldDB" id="A0A3A9K3W0"/>
<gene>
    <name evidence="5" type="ORF">CR203_12525</name>
</gene>
<organism evidence="5 6">
    <name type="scientific">Salipaludibacillus neizhouensis</name>
    <dbReference type="NCBI Taxonomy" id="885475"/>
    <lineage>
        <taxon>Bacteria</taxon>
        <taxon>Bacillati</taxon>
        <taxon>Bacillota</taxon>
        <taxon>Bacilli</taxon>
        <taxon>Bacillales</taxon>
        <taxon>Bacillaceae</taxon>
    </lineage>
</organism>
<keyword evidence="2" id="KW-0238">DNA-binding</keyword>
<evidence type="ECO:0000313" key="6">
    <source>
        <dbReference type="Proteomes" id="UP000281498"/>
    </source>
</evidence>
<dbReference type="OrthoDB" id="2646147at2"/>
<feature type="domain" description="HTH arsR-type" evidence="4">
    <location>
        <begin position="261"/>
        <end position="350"/>
    </location>
</feature>
<keyword evidence="6" id="KW-1185">Reference proteome</keyword>